<dbReference type="SUPFAM" id="SSF53822">
    <property type="entry name" value="Periplasmic binding protein-like I"/>
    <property type="match status" value="1"/>
</dbReference>
<comment type="caution">
    <text evidence="6">The sequence shown here is derived from an EMBL/GenBank/DDBJ whole genome shotgun (WGS) entry which is preliminary data.</text>
</comment>
<protein>
    <recommendedName>
        <fullName evidence="5">Receptor ligand binding region domain-containing protein</fullName>
    </recommendedName>
</protein>
<dbReference type="GO" id="GO:0007165">
    <property type="term" value="P:signal transduction"/>
    <property type="evidence" value="ECO:0007669"/>
    <property type="project" value="TreeGrafter"/>
</dbReference>
<accession>A0AAD9N4Q7</accession>
<sequence length="207" mass="24032">MLDIPIISWVATAPDLNDRDEYTTLSRTLGPFSKMGSFLVEVMKLYNWRRVVIISSNYLQYKDATAAITGVFLDNNITIAYQWTYDGKSLCFAMFRFSHLRRFVSVIYFINSKQDRRRFMLKAFDLGMCDGEYVFYAIDMLPDESVANLWPLWKVGDDRDDDARRAFEAVFHVSTLVEVSKLYENPRNVAPSTAEFRSAVSWRAFTS</sequence>
<dbReference type="Gene3D" id="3.40.50.2300">
    <property type="match status" value="1"/>
</dbReference>
<organism evidence="6 7">
    <name type="scientific">Paralvinella palmiformis</name>
    <dbReference type="NCBI Taxonomy" id="53620"/>
    <lineage>
        <taxon>Eukaryota</taxon>
        <taxon>Metazoa</taxon>
        <taxon>Spiralia</taxon>
        <taxon>Lophotrochozoa</taxon>
        <taxon>Annelida</taxon>
        <taxon>Polychaeta</taxon>
        <taxon>Sedentaria</taxon>
        <taxon>Canalipalpata</taxon>
        <taxon>Terebellida</taxon>
        <taxon>Terebelliformia</taxon>
        <taxon>Alvinellidae</taxon>
        <taxon>Paralvinella</taxon>
    </lineage>
</organism>
<dbReference type="AlphaFoldDB" id="A0AAD9N4Q7"/>
<dbReference type="GO" id="GO:0016020">
    <property type="term" value="C:membrane"/>
    <property type="evidence" value="ECO:0007669"/>
    <property type="project" value="UniProtKB-SubCell"/>
</dbReference>
<evidence type="ECO:0000259" key="5">
    <source>
        <dbReference type="Pfam" id="PF01094"/>
    </source>
</evidence>
<keyword evidence="2" id="KW-0812">Transmembrane</keyword>
<keyword evidence="7" id="KW-1185">Reference proteome</keyword>
<evidence type="ECO:0000256" key="1">
    <source>
        <dbReference type="ARBA" id="ARBA00004370"/>
    </source>
</evidence>
<dbReference type="PANTHER" id="PTHR44755:SF8">
    <property type="entry name" value="RECEPTOR LIGAND BINDING REGION DOMAIN-CONTAINING PROTEIN"/>
    <property type="match status" value="1"/>
</dbReference>
<dbReference type="InterPro" id="IPR052612">
    <property type="entry name" value="ANP_Clearance_Receptor"/>
</dbReference>
<dbReference type="GO" id="GO:0017046">
    <property type="term" value="F:peptide hormone binding"/>
    <property type="evidence" value="ECO:0007669"/>
    <property type="project" value="TreeGrafter"/>
</dbReference>
<dbReference type="EMBL" id="JAODUP010000200">
    <property type="protein sequence ID" value="KAK2157042.1"/>
    <property type="molecule type" value="Genomic_DNA"/>
</dbReference>
<evidence type="ECO:0000256" key="2">
    <source>
        <dbReference type="ARBA" id="ARBA00022692"/>
    </source>
</evidence>
<evidence type="ECO:0000313" key="6">
    <source>
        <dbReference type="EMBL" id="KAK2157042.1"/>
    </source>
</evidence>
<keyword evidence="3" id="KW-1133">Transmembrane helix</keyword>
<evidence type="ECO:0000256" key="3">
    <source>
        <dbReference type="ARBA" id="ARBA00022989"/>
    </source>
</evidence>
<keyword evidence="4" id="KW-0472">Membrane</keyword>
<dbReference type="GO" id="GO:0038023">
    <property type="term" value="F:signaling receptor activity"/>
    <property type="evidence" value="ECO:0007669"/>
    <property type="project" value="TreeGrafter"/>
</dbReference>
<feature type="domain" description="Receptor ligand binding region" evidence="5">
    <location>
        <begin position="2"/>
        <end position="184"/>
    </location>
</feature>
<name>A0AAD9N4Q7_9ANNE</name>
<comment type="subcellular location">
    <subcellularLocation>
        <location evidence="1">Membrane</location>
    </subcellularLocation>
</comment>
<evidence type="ECO:0000256" key="4">
    <source>
        <dbReference type="ARBA" id="ARBA00023136"/>
    </source>
</evidence>
<dbReference type="Pfam" id="PF01094">
    <property type="entry name" value="ANF_receptor"/>
    <property type="match status" value="1"/>
</dbReference>
<dbReference type="PANTHER" id="PTHR44755">
    <property type="entry name" value="NATRIURETIC PEPTIDE RECEPTOR 3-RELATED"/>
    <property type="match status" value="1"/>
</dbReference>
<dbReference type="InterPro" id="IPR028082">
    <property type="entry name" value="Peripla_BP_I"/>
</dbReference>
<reference evidence="6" key="1">
    <citation type="journal article" date="2023" name="Mol. Biol. Evol.">
        <title>Third-Generation Sequencing Reveals the Adaptive Role of the Epigenome in Three Deep-Sea Polychaetes.</title>
        <authorList>
            <person name="Perez M."/>
            <person name="Aroh O."/>
            <person name="Sun Y."/>
            <person name="Lan Y."/>
            <person name="Juniper S.K."/>
            <person name="Young C.R."/>
            <person name="Angers B."/>
            <person name="Qian P.Y."/>
        </authorList>
    </citation>
    <scope>NUCLEOTIDE SEQUENCE</scope>
    <source>
        <strain evidence="6">P08H-3</strain>
    </source>
</reference>
<proteinExistence type="predicted"/>
<dbReference type="Proteomes" id="UP001208570">
    <property type="component" value="Unassembled WGS sequence"/>
</dbReference>
<dbReference type="InterPro" id="IPR001828">
    <property type="entry name" value="ANF_lig-bd_rcpt"/>
</dbReference>
<evidence type="ECO:0000313" key="7">
    <source>
        <dbReference type="Proteomes" id="UP001208570"/>
    </source>
</evidence>
<gene>
    <name evidence="6" type="ORF">LSH36_200g04101</name>
</gene>